<evidence type="ECO:0000313" key="5">
    <source>
        <dbReference type="EMBL" id="KAK4546990.1"/>
    </source>
</evidence>
<dbReference type="GO" id="GO:0003677">
    <property type="term" value="F:DNA binding"/>
    <property type="evidence" value="ECO:0007669"/>
    <property type="project" value="InterPro"/>
</dbReference>
<keyword evidence="3" id="KW-0539">Nucleus</keyword>
<keyword evidence="2" id="KW-0804">Transcription</keyword>
<sequence>MKGLADSAIKLVNMDDTLLGTLEGLENLIFEIFYHIDCGDVRRAWITNRRAVTAAQMMGLHRPGHRRYRLINDQSDLEPEVMWSTIVSLERMLSLLLDLPTGTGHMTLGFDSAFGSTLSTLVGSLSAKILERNEVESAQQAMNMTAEIDREVILAAEQMPSVFWRPLAFAGLERDSLQALSETRLAFGQMCYYSLVVQLHAPYMLCPHDASQSVYSKIVCVNASREILTREIELRTFNPVSARCRMSDFLALIAGMALMLGHATSHCGNERDHLLAHQRLGDRATVERALDCIGPMSDLHQDVLVVRCAALLRDLLTVEEGARQHSIRASRPAEMEHSQRNLPNILIMRVAYLGNIQVSREGVVALPAARIEQAHDLSDGVTIGGIGSMLIERSHASVSSEDHGTTNAVLPAAPTSATFDPNQLSAAAHNVPLISAGSPLRSDLVFPDTPASFDDWMFRSMDTAFMQPLMRGSVVPLSDDRGDDIWDIGTFQ</sequence>
<evidence type="ECO:0000259" key="4">
    <source>
        <dbReference type="SMART" id="SM00906"/>
    </source>
</evidence>
<evidence type="ECO:0000256" key="2">
    <source>
        <dbReference type="ARBA" id="ARBA00023163"/>
    </source>
</evidence>
<evidence type="ECO:0000256" key="3">
    <source>
        <dbReference type="ARBA" id="ARBA00023242"/>
    </source>
</evidence>
<dbReference type="SMART" id="SM00906">
    <property type="entry name" value="Fungal_trans"/>
    <property type="match status" value="1"/>
</dbReference>
<dbReference type="EMBL" id="JAVFHQ010000012">
    <property type="protein sequence ID" value="KAK4546990.1"/>
    <property type="molecule type" value="Genomic_DNA"/>
</dbReference>
<keyword evidence="6" id="KW-1185">Reference proteome</keyword>
<dbReference type="AlphaFoldDB" id="A0AAV9JP82"/>
<name>A0AAV9JP82_9PEZI</name>
<reference evidence="5 6" key="1">
    <citation type="submission" date="2021-11" db="EMBL/GenBank/DDBJ databases">
        <title>Black yeast isolated from Biological Soil Crust.</title>
        <authorList>
            <person name="Kurbessoian T."/>
        </authorList>
    </citation>
    <scope>NUCLEOTIDE SEQUENCE [LARGE SCALE GENOMIC DNA]</scope>
    <source>
        <strain evidence="5 6">CCFEE 5522</strain>
    </source>
</reference>
<dbReference type="PANTHER" id="PTHR47840">
    <property type="entry name" value="ZN(II)2CYS6 TRANSCRIPTION FACTOR (EUROFUNG)-RELATED"/>
    <property type="match status" value="1"/>
</dbReference>
<dbReference type="CDD" id="cd12148">
    <property type="entry name" value="fungal_TF_MHR"/>
    <property type="match status" value="1"/>
</dbReference>
<gene>
    <name evidence="5" type="ORF">LTR36_001210</name>
</gene>
<comment type="caution">
    <text evidence="5">The sequence shown here is derived from an EMBL/GenBank/DDBJ whole genome shotgun (WGS) entry which is preliminary data.</text>
</comment>
<dbReference type="Proteomes" id="UP001324427">
    <property type="component" value="Unassembled WGS sequence"/>
</dbReference>
<evidence type="ECO:0000313" key="6">
    <source>
        <dbReference type="Proteomes" id="UP001324427"/>
    </source>
</evidence>
<protein>
    <recommendedName>
        <fullName evidence="4">Xylanolytic transcriptional activator regulatory domain-containing protein</fullName>
    </recommendedName>
</protein>
<dbReference type="GO" id="GO:0006351">
    <property type="term" value="P:DNA-templated transcription"/>
    <property type="evidence" value="ECO:0007669"/>
    <property type="project" value="InterPro"/>
</dbReference>
<feature type="domain" description="Xylanolytic transcriptional activator regulatory" evidence="4">
    <location>
        <begin position="44"/>
        <end position="117"/>
    </location>
</feature>
<dbReference type="InterPro" id="IPR007219">
    <property type="entry name" value="XnlR_reg_dom"/>
</dbReference>
<dbReference type="GO" id="GO:0008270">
    <property type="term" value="F:zinc ion binding"/>
    <property type="evidence" value="ECO:0007669"/>
    <property type="project" value="InterPro"/>
</dbReference>
<evidence type="ECO:0000256" key="1">
    <source>
        <dbReference type="ARBA" id="ARBA00023015"/>
    </source>
</evidence>
<proteinExistence type="predicted"/>
<dbReference type="PANTHER" id="PTHR47840:SF1">
    <property type="entry name" value="ZN(II)2CYS6 TRANSCRIPTION FACTOR (EUROFUNG)"/>
    <property type="match status" value="1"/>
</dbReference>
<accession>A0AAV9JP82</accession>
<keyword evidence="1" id="KW-0805">Transcription regulation</keyword>
<organism evidence="5 6">
    <name type="scientific">Oleoguttula mirabilis</name>
    <dbReference type="NCBI Taxonomy" id="1507867"/>
    <lineage>
        <taxon>Eukaryota</taxon>
        <taxon>Fungi</taxon>
        <taxon>Dikarya</taxon>
        <taxon>Ascomycota</taxon>
        <taxon>Pezizomycotina</taxon>
        <taxon>Dothideomycetes</taxon>
        <taxon>Dothideomycetidae</taxon>
        <taxon>Mycosphaerellales</taxon>
        <taxon>Teratosphaeriaceae</taxon>
        <taxon>Oleoguttula</taxon>
    </lineage>
</organism>